<accession>A0A915KH00</accession>
<dbReference type="Proteomes" id="UP000887565">
    <property type="component" value="Unplaced"/>
</dbReference>
<dbReference type="AlphaFoldDB" id="A0A915KH00"/>
<sequence>MRIILQNQKRDMRKEQSVDLSHYDTALTDRLDRLLNRKVTREENLKTFRRLRKALGLVMRTEHLADYKTSVIDRTAFFQNLMNCFRIQSNSIVNVANVAIELKNY</sequence>
<name>A0A915KH00_ROMCU</name>
<protein>
    <submittedName>
        <fullName evidence="2">Uncharacterized protein</fullName>
    </submittedName>
</protein>
<evidence type="ECO:0000313" key="2">
    <source>
        <dbReference type="WBParaSite" id="nRc.2.0.1.t37224-RA"/>
    </source>
</evidence>
<organism evidence="1 2">
    <name type="scientific">Romanomermis culicivorax</name>
    <name type="common">Nematode worm</name>
    <dbReference type="NCBI Taxonomy" id="13658"/>
    <lineage>
        <taxon>Eukaryota</taxon>
        <taxon>Metazoa</taxon>
        <taxon>Ecdysozoa</taxon>
        <taxon>Nematoda</taxon>
        <taxon>Enoplea</taxon>
        <taxon>Dorylaimia</taxon>
        <taxon>Mermithida</taxon>
        <taxon>Mermithoidea</taxon>
        <taxon>Mermithidae</taxon>
        <taxon>Romanomermis</taxon>
    </lineage>
</organism>
<evidence type="ECO:0000313" key="1">
    <source>
        <dbReference type="Proteomes" id="UP000887565"/>
    </source>
</evidence>
<keyword evidence="1" id="KW-1185">Reference proteome</keyword>
<proteinExistence type="predicted"/>
<dbReference type="WBParaSite" id="nRc.2.0.1.t37224-RA">
    <property type="protein sequence ID" value="nRc.2.0.1.t37224-RA"/>
    <property type="gene ID" value="nRc.2.0.1.g37224"/>
</dbReference>
<reference evidence="2" key="1">
    <citation type="submission" date="2022-11" db="UniProtKB">
        <authorList>
            <consortium name="WormBaseParasite"/>
        </authorList>
    </citation>
    <scope>IDENTIFICATION</scope>
</reference>